<sequence length="370" mass="40540">MVSGPALLLLPLAAAAPSAVPAHHGLTQRGLCTGSMAPRFRRMLGRRVDDAGPRRVVRDASIAEEPEVPGDYWKWNGHNIRYVAAPPPTAGKDAPIVILVHGFGGNCEHWRKNLPEVSEYANAYAVDLLGYGYSDKPTPPAAYPSPEQLYTFETWGAQLLDFAKDVAGANPNRKVYWVCNSVGSVAGLQAAVLDPSITDGVMLLDPSLRMLHWRKQFPLQRPLTSALQTVLRETELGRWFFSQVATPKGVRSVLQQAYHNPNAVTDDLVNAILNPGLLPGAVDVFLDFISYSGGPLPEELIPKVSCPVQILWGEEDPWEPIELGRKTFVGLPNIEKFEPLPGVGHCPMDEAPHIINPKIRDFVLRRSGSD</sequence>
<dbReference type="EMBL" id="HBIV01023005">
    <property type="protein sequence ID" value="CAE0664936.1"/>
    <property type="molecule type" value="Transcribed_RNA"/>
</dbReference>
<dbReference type="Pfam" id="PF12697">
    <property type="entry name" value="Abhydrolase_6"/>
    <property type="match status" value="1"/>
</dbReference>
<feature type="domain" description="AB hydrolase-1" evidence="2">
    <location>
        <begin position="97"/>
        <end position="353"/>
    </location>
</feature>
<evidence type="ECO:0000256" key="1">
    <source>
        <dbReference type="SAM" id="SignalP"/>
    </source>
</evidence>
<organism evidence="3">
    <name type="scientific">Lotharella globosa</name>
    <dbReference type="NCBI Taxonomy" id="91324"/>
    <lineage>
        <taxon>Eukaryota</taxon>
        <taxon>Sar</taxon>
        <taxon>Rhizaria</taxon>
        <taxon>Cercozoa</taxon>
        <taxon>Chlorarachniophyceae</taxon>
        <taxon>Lotharella</taxon>
    </lineage>
</organism>
<evidence type="ECO:0000259" key="2">
    <source>
        <dbReference type="Pfam" id="PF12697"/>
    </source>
</evidence>
<dbReference type="InterPro" id="IPR029058">
    <property type="entry name" value="AB_hydrolase_fold"/>
</dbReference>
<accession>A0A7S3YXF2</accession>
<dbReference type="InterPro" id="IPR000073">
    <property type="entry name" value="AB_hydrolase_1"/>
</dbReference>
<dbReference type="PANTHER" id="PTHR46438">
    <property type="entry name" value="ALPHA/BETA-HYDROLASES SUPERFAMILY PROTEIN"/>
    <property type="match status" value="1"/>
</dbReference>
<keyword evidence="1" id="KW-0732">Signal</keyword>
<dbReference type="Gene3D" id="3.40.50.1820">
    <property type="entry name" value="alpha/beta hydrolase"/>
    <property type="match status" value="1"/>
</dbReference>
<name>A0A7S3YXF2_9EUKA</name>
<proteinExistence type="predicted"/>
<feature type="chain" id="PRO_5031131091" description="AB hydrolase-1 domain-containing protein" evidence="1">
    <location>
        <begin position="16"/>
        <end position="370"/>
    </location>
</feature>
<protein>
    <recommendedName>
        <fullName evidence="2">AB hydrolase-1 domain-containing protein</fullName>
    </recommendedName>
</protein>
<dbReference type="SUPFAM" id="SSF53474">
    <property type="entry name" value="alpha/beta-Hydrolases"/>
    <property type="match status" value="1"/>
</dbReference>
<feature type="signal peptide" evidence="1">
    <location>
        <begin position="1"/>
        <end position="15"/>
    </location>
</feature>
<dbReference type="PANTHER" id="PTHR46438:SF12">
    <property type="entry name" value="ALPHA_BETA-HYDROLASES SUPERFAMILY PROTEIN"/>
    <property type="match status" value="1"/>
</dbReference>
<dbReference type="AlphaFoldDB" id="A0A7S3YXF2"/>
<gene>
    <name evidence="3" type="ORF">LGLO00237_LOCUS16541</name>
</gene>
<reference evidence="3" key="1">
    <citation type="submission" date="2021-01" db="EMBL/GenBank/DDBJ databases">
        <authorList>
            <person name="Corre E."/>
            <person name="Pelletier E."/>
            <person name="Niang G."/>
            <person name="Scheremetjew M."/>
            <person name="Finn R."/>
            <person name="Kale V."/>
            <person name="Holt S."/>
            <person name="Cochrane G."/>
            <person name="Meng A."/>
            <person name="Brown T."/>
            <person name="Cohen L."/>
        </authorList>
    </citation>
    <scope>NUCLEOTIDE SEQUENCE</scope>
    <source>
        <strain evidence="3">CCCM811</strain>
    </source>
</reference>
<evidence type="ECO:0000313" key="3">
    <source>
        <dbReference type="EMBL" id="CAE0664936.1"/>
    </source>
</evidence>